<evidence type="ECO:0008006" key="4">
    <source>
        <dbReference type="Google" id="ProtNLM"/>
    </source>
</evidence>
<feature type="transmembrane region" description="Helical" evidence="1">
    <location>
        <begin position="69"/>
        <end position="89"/>
    </location>
</feature>
<dbReference type="OrthoDB" id="5197832at2"/>
<name>A0A4R6DJ46_9MICO</name>
<keyword evidence="1" id="KW-1133">Transmembrane helix</keyword>
<accession>A0A4R6DJ46</accession>
<dbReference type="Proteomes" id="UP000295764">
    <property type="component" value="Unassembled WGS sequence"/>
</dbReference>
<evidence type="ECO:0000313" key="2">
    <source>
        <dbReference type="EMBL" id="TDN44781.1"/>
    </source>
</evidence>
<dbReference type="RefSeq" id="WP_133519457.1">
    <property type="nucleotide sequence ID" value="NZ_SNVW01000004.1"/>
</dbReference>
<organism evidence="2 3">
    <name type="scientific">Curtobacterium flaccumfaciens</name>
    <dbReference type="NCBI Taxonomy" id="2035"/>
    <lineage>
        <taxon>Bacteria</taxon>
        <taxon>Bacillati</taxon>
        <taxon>Actinomycetota</taxon>
        <taxon>Actinomycetes</taxon>
        <taxon>Micrococcales</taxon>
        <taxon>Microbacteriaceae</taxon>
        <taxon>Curtobacterium</taxon>
    </lineage>
</organism>
<protein>
    <recommendedName>
        <fullName evidence="4">Integral membrane protein</fullName>
    </recommendedName>
</protein>
<feature type="transmembrane region" description="Helical" evidence="1">
    <location>
        <begin position="35"/>
        <end position="57"/>
    </location>
</feature>
<dbReference type="STRING" id="2035.RU06_13555"/>
<reference evidence="2 3" key="1">
    <citation type="submission" date="2019-03" db="EMBL/GenBank/DDBJ databases">
        <title>Genomic analyses of the natural microbiome of Caenorhabditis elegans.</title>
        <authorList>
            <person name="Samuel B."/>
        </authorList>
    </citation>
    <scope>NUCLEOTIDE SEQUENCE [LARGE SCALE GENOMIC DNA]</scope>
    <source>
        <strain evidence="2 3">JUb65</strain>
    </source>
</reference>
<comment type="caution">
    <text evidence="2">The sequence shown here is derived from an EMBL/GenBank/DDBJ whole genome shotgun (WGS) entry which is preliminary data.</text>
</comment>
<evidence type="ECO:0000313" key="3">
    <source>
        <dbReference type="Proteomes" id="UP000295764"/>
    </source>
</evidence>
<dbReference type="AlphaFoldDB" id="A0A4R6DJ46"/>
<feature type="transmembrane region" description="Helical" evidence="1">
    <location>
        <begin position="96"/>
        <end position="114"/>
    </location>
</feature>
<gene>
    <name evidence="2" type="ORF">EDF64_104184</name>
</gene>
<evidence type="ECO:0000256" key="1">
    <source>
        <dbReference type="SAM" id="Phobius"/>
    </source>
</evidence>
<sequence length="121" mass="13108">MIEWFMWVQLVVAVVAGLFAVVVGFIGWKPNDYTVGSLVLVELLLLAQGVIALVLPAVGSPPKGNALEFGVYAVSVLLVPPATIVWALIDRTKWSTVVLGAGAFTVAVMVYRMYQIWFALN</sequence>
<feature type="transmembrane region" description="Helical" evidence="1">
    <location>
        <begin position="6"/>
        <end position="28"/>
    </location>
</feature>
<dbReference type="EMBL" id="SNVW01000004">
    <property type="protein sequence ID" value="TDN44781.1"/>
    <property type="molecule type" value="Genomic_DNA"/>
</dbReference>
<keyword evidence="1" id="KW-0472">Membrane</keyword>
<proteinExistence type="predicted"/>
<keyword evidence="1" id="KW-0812">Transmembrane</keyword>